<feature type="compositionally biased region" description="Polar residues" evidence="1">
    <location>
        <begin position="95"/>
        <end position="105"/>
    </location>
</feature>
<accession>A0ABW9CKZ7</accession>
<sequence>MGRSSEAMGVQAGSNNLMVRTSDRIVILGLSVIGISIIGLFALLQHHERHPDEQAWSSRQQASVVTGAVGSSALRASAGPAIGDSEEREDIDASKSGTIEATSSAGGPDAGDELDSSPREETAQTSSVGKRRLPPTTSRALPNITQQPRRPAERKHAAQQSNERAESAHDNTLSSEHREAQIDQADSPRHDAFLSVQPETANSAPWALQADETTQPAIQSLPGPVDAPLPSPAAPAPKSRQDVQDELRKARLNGSLPRFGNPDPYGPGGSLSSPDR</sequence>
<keyword evidence="4" id="KW-1185">Reference proteome</keyword>
<gene>
    <name evidence="3" type="ORF">PQR08_10245</name>
</gene>
<evidence type="ECO:0000256" key="2">
    <source>
        <dbReference type="SAM" id="Phobius"/>
    </source>
</evidence>
<comment type="caution">
    <text evidence="3">The sequence shown here is derived from an EMBL/GenBank/DDBJ whole genome shotgun (WGS) entry which is preliminary data.</text>
</comment>
<evidence type="ECO:0008006" key="5">
    <source>
        <dbReference type="Google" id="ProtNLM"/>
    </source>
</evidence>
<protein>
    <recommendedName>
        <fullName evidence="5">Extensin</fullName>
    </recommendedName>
</protein>
<feature type="compositionally biased region" description="Basic and acidic residues" evidence="1">
    <location>
        <begin position="239"/>
        <end position="249"/>
    </location>
</feature>
<evidence type="ECO:0000256" key="1">
    <source>
        <dbReference type="SAM" id="MobiDB-lite"/>
    </source>
</evidence>
<feature type="compositionally biased region" description="Basic and acidic residues" evidence="1">
    <location>
        <begin position="163"/>
        <end position="192"/>
    </location>
</feature>
<feature type="compositionally biased region" description="Polar residues" evidence="1">
    <location>
        <begin position="135"/>
        <end position="148"/>
    </location>
</feature>
<dbReference type="RefSeq" id="WP_250486543.1">
    <property type="nucleotide sequence ID" value="NZ_JAQQDB010000007.1"/>
</dbReference>
<keyword evidence="2" id="KW-1133">Transmembrane helix</keyword>
<dbReference type="EMBL" id="JAQQDB010000007">
    <property type="protein sequence ID" value="MFM0517800.1"/>
    <property type="molecule type" value="Genomic_DNA"/>
</dbReference>
<dbReference type="Proteomes" id="UP001629462">
    <property type="component" value="Unassembled WGS sequence"/>
</dbReference>
<reference evidence="3 4" key="1">
    <citation type="journal article" date="2024" name="Chem. Sci.">
        <title>Discovery of megapolipeptins by genome mining of a Burkholderiales bacteria collection.</title>
        <authorList>
            <person name="Paulo B.S."/>
            <person name="Recchia M.J.J."/>
            <person name="Lee S."/>
            <person name="Fergusson C.H."/>
            <person name="Romanowski S.B."/>
            <person name="Hernandez A."/>
            <person name="Krull N."/>
            <person name="Liu D.Y."/>
            <person name="Cavanagh H."/>
            <person name="Bos A."/>
            <person name="Gray C.A."/>
            <person name="Murphy B.T."/>
            <person name="Linington R.G."/>
            <person name="Eustaquio A.S."/>
        </authorList>
    </citation>
    <scope>NUCLEOTIDE SEQUENCE [LARGE SCALE GENOMIC DNA]</scope>
    <source>
        <strain evidence="3 4">RL17-374-BIF-D</strain>
    </source>
</reference>
<feature type="region of interest" description="Disordered" evidence="1">
    <location>
        <begin position="75"/>
        <end position="276"/>
    </location>
</feature>
<keyword evidence="2" id="KW-0472">Membrane</keyword>
<keyword evidence="2" id="KW-0812">Transmembrane</keyword>
<feature type="transmembrane region" description="Helical" evidence="2">
    <location>
        <begin position="25"/>
        <end position="44"/>
    </location>
</feature>
<name>A0ABW9CKZ7_9BURK</name>
<proteinExistence type="predicted"/>
<feature type="compositionally biased region" description="Pro residues" evidence="1">
    <location>
        <begin position="225"/>
        <end position="235"/>
    </location>
</feature>
<organism evidence="3 4">
    <name type="scientific">Caballeronia jiangsuensis</name>
    <dbReference type="NCBI Taxonomy" id="1458357"/>
    <lineage>
        <taxon>Bacteria</taxon>
        <taxon>Pseudomonadati</taxon>
        <taxon>Pseudomonadota</taxon>
        <taxon>Betaproteobacteria</taxon>
        <taxon>Burkholderiales</taxon>
        <taxon>Burkholderiaceae</taxon>
        <taxon>Caballeronia</taxon>
    </lineage>
</organism>
<evidence type="ECO:0000313" key="4">
    <source>
        <dbReference type="Proteomes" id="UP001629462"/>
    </source>
</evidence>
<evidence type="ECO:0000313" key="3">
    <source>
        <dbReference type="EMBL" id="MFM0517800.1"/>
    </source>
</evidence>